<name>J3JEC0_9EURY</name>
<evidence type="ECO:0000313" key="2">
    <source>
        <dbReference type="Proteomes" id="UP000007813"/>
    </source>
</evidence>
<reference evidence="1 2" key="1">
    <citation type="journal article" date="2012" name="J. Bacteriol.">
        <title>Draft Genome Sequence of the Extremely Halophilic Archaeon Halogranum salarium B-1T.</title>
        <authorList>
            <person name="Kim K.K."/>
            <person name="Lee K.C."/>
            <person name="Lee J.S."/>
        </authorList>
    </citation>
    <scope>NUCLEOTIDE SEQUENCE [LARGE SCALE GENOMIC DNA]</scope>
    <source>
        <strain evidence="1 2">B-1</strain>
    </source>
</reference>
<dbReference type="Proteomes" id="UP000007813">
    <property type="component" value="Unassembled WGS sequence"/>
</dbReference>
<dbReference type="AlphaFoldDB" id="J3JEC0"/>
<organism evidence="1 2">
    <name type="scientific">Halogranum salarium B-1</name>
    <dbReference type="NCBI Taxonomy" id="1210908"/>
    <lineage>
        <taxon>Archaea</taxon>
        <taxon>Methanobacteriati</taxon>
        <taxon>Methanobacteriota</taxon>
        <taxon>Stenosarchaea group</taxon>
        <taxon>Halobacteria</taxon>
        <taxon>Halobacteriales</taxon>
        <taxon>Haloferacaceae</taxon>
    </lineage>
</organism>
<sequence length="46" mass="5058">MTSTVPSIPTSGRNSQRLNYLAETNVSDGVLQRTVVSRDDEIGRHV</sequence>
<proteinExistence type="predicted"/>
<dbReference type="EMBL" id="ALJD01000009">
    <property type="protein sequence ID" value="EJN58229.1"/>
    <property type="molecule type" value="Genomic_DNA"/>
</dbReference>
<protein>
    <submittedName>
        <fullName evidence="1">Uncharacterized protein</fullName>
    </submittedName>
</protein>
<evidence type="ECO:0000313" key="1">
    <source>
        <dbReference type="EMBL" id="EJN58229.1"/>
    </source>
</evidence>
<gene>
    <name evidence="1" type="ORF">HSB1_36460</name>
</gene>
<accession>J3JEC0</accession>
<comment type="caution">
    <text evidence="1">The sequence shown here is derived from an EMBL/GenBank/DDBJ whole genome shotgun (WGS) entry which is preliminary data.</text>
</comment>